<dbReference type="RefSeq" id="WP_146537409.1">
    <property type="nucleotide sequence ID" value="NZ_SJPX01000006.1"/>
</dbReference>
<dbReference type="PANTHER" id="PTHR34595:SF7">
    <property type="entry name" value="SLL1039 PROTEIN"/>
    <property type="match status" value="1"/>
</dbReference>
<evidence type="ECO:0000259" key="1">
    <source>
        <dbReference type="Pfam" id="PF04168"/>
    </source>
</evidence>
<dbReference type="PANTHER" id="PTHR34595">
    <property type="entry name" value="BLR5612 PROTEIN"/>
    <property type="match status" value="1"/>
</dbReference>
<sequence length="323" mass="36887">MLSRTADAIYWLARYVERAENVARFVDVNFTLALDLPHESAAQWKPMILTTGDESEFSDRYDEFSEENVVKFLTFDRENPNSILSCLWQARENARTVRDTISSELWEQINHFYLLVQHASKQTKIDSPHKFFAEIKQASHLCTGIADSTMSHGEPWQFARLGRTIERADKTARILDVKYFMLLPKTDHVGSPYDALLWSALLKSASAFEMYRKRFRAIHPDRVVEFLILDQHFSRSIRFCVKGAERSLRLITGSESSSYASPVERKLGQLRSELDFADIGEILEGGLHEYLDTFQENLNLVGGAVFDTFFALKPVSAGNKAAS</sequence>
<evidence type="ECO:0000313" key="2">
    <source>
        <dbReference type="EMBL" id="TWU46993.1"/>
    </source>
</evidence>
<gene>
    <name evidence="2" type="ORF">Poly59_59670</name>
</gene>
<dbReference type="OrthoDB" id="9803532at2"/>
<dbReference type="Pfam" id="PF04168">
    <property type="entry name" value="Alpha-E"/>
    <property type="match status" value="1"/>
</dbReference>
<dbReference type="EMBL" id="SJPX01000006">
    <property type="protein sequence ID" value="TWU46993.1"/>
    <property type="molecule type" value="Genomic_DNA"/>
</dbReference>
<feature type="domain" description="DUF403" evidence="1">
    <location>
        <begin position="1"/>
        <end position="310"/>
    </location>
</feature>
<accession>A0A5C6EB76</accession>
<keyword evidence="3" id="KW-1185">Reference proteome</keyword>
<reference evidence="2 3" key="1">
    <citation type="submission" date="2019-02" db="EMBL/GenBank/DDBJ databases">
        <title>Deep-cultivation of Planctomycetes and their phenomic and genomic characterization uncovers novel biology.</title>
        <authorList>
            <person name="Wiegand S."/>
            <person name="Jogler M."/>
            <person name="Boedeker C."/>
            <person name="Pinto D."/>
            <person name="Vollmers J."/>
            <person name="Rivas-Marin E."/>
            <person name="Kohn T."/>
            <person name="Peeters S.H."/>
            <person name="Heuer A."/>
            <person name="Rast P."/>
            <person name="Oberbeckmann S."/>
            <person name="Bunk B."/>
            <person name="Jeske O."/>
            <person name="Meyerdierks A."/>
            <person name="Storesund J.E."/>
            <person name="Kallscheuer N."/>
            <person name="Luecker S."/>
            <person name="Lage O.M."/>
            <person name="Pohl T."/>
            <person name="Merkel B.J."/>
            <person name="Hornburger P."/>
            <person name="Mueller R.-W."/>
            <person name="Bruemmer F."/>
            <person name="Labrenz M."/>
            <person name="Spormann A.M."/>
            <person name="Op Den Camp H."/>
            <person name="Overmann J."/>
            <person name="Amann R."/>
            <person name="Jetten M.S.M."/>
            <person name="Mascher T."/>
            <person name="Medema M.H."/>
            <person name="Devos D.P."/>
            <person name="Kaster A.-K."/>
            <person name="Ovreas L."/>
            <person name="Rohde M."/>
            <person name="Galperin M.Y."/>
            <person name="Jogler C."/>
        </authorList>
    </citation>
    <scope>NUCLEOTIDE SEQUENCE [LARGE SCALE GENOMIC DNA]</scope>
    <source>
        <strain evidence="2 3">Poly59</strain>
    </source>
</reference>
<name>A0A5C6EB76_9BACT</name>
<proteinExistence type="predicted"/>
<dbReference type="Proteomes" id="UP000317977">
    <property type="component" value="Unassembled WGS sequence"/>
</dbReference>
<dbReference type="AlphaFoldDB" id="A0A5C6EB76"/>
<evidence type="ECO:0000313" key="3">
    <source>
        <dbReference type="Proteomes" id="UP000317977"/>
    </source>
</evidence>
<comment type="caution">
    <text evidence="2">The sequence shown here is derived from an EMBL/GenBank/DDBJ whole genome shotgun (WGS) entry which is preliminary data.</text>
</comment>
<protein>
    <recommendedName>
        <fullName evidence="1">DUF403 domain-containing protein</fullName>
    </recommendedName>
</protein>
<organism evidence="2 3">
    <name type="scientific">Rubripirellula reticaptiva</name>
    <dbReference type="NCBI Taxonomy" id="2528013"/>
    <lineage>
        <taxon>Bacteria</taxon>
        <taxon>Pseudomonadati</taxon>
        <taxon>Planctomycetota</taxon>
        <taxon>Planctomycetia</taxon>
        <taxon>Pirellulales</taxon>
        <taxon>Pirellulaceae</taxon>
        <taxon>Rubripirellula</taxon>
    </lineage>
</organism>
<dbReference type="InterPro" id="IPR051680">
    <property type="entry name" value="ATP-dep_Glu-Cys_Ligase-2"/>
</dbReference>
<dbReference type="InterPro" id="IPR007296">
    <property type="entry name" value="DUF403"/>
</dbReference>